<evidence type="ECO:0000256" key="4">
    <source>
        <dbReference type="ARBA" id="ARBA00022786"/>
    </source>
</evidence>
<dbReference type="InterPro" id="IPR038765">
    <property type="entry name" value="Papain-like_cys_pep_sf"/>
</dbReference>
<evidence type="ECO:0000256" key="5">
    <source>
        <dbReference type="ARBA" id="ARBA00022801"/>
    </source>
</evidence>
<comment type="similarity">
    <text evidence="2 7 8">Belongs to the peptidase C12 family.</text>
</comment>
<evidence type="ECO:0000256" key="7">
    <source>
        <dbReference type="PROSITE-ProRule" id="PRU01393"/>
    </source>
</evidence>
<accession>A0A3M7BHK6</accession>
<comment type="catalytic activity">
    <reaction evidence="1 8">
        <text>Thiol-dependent hydrolysis of ester, thioester, amide, peptide and isopeptide bonds formed by the C-terminal Gly of ubiquitin (a 76-residue protein attached to proteins as an intracellular targeting signal).</text>
        <dbReference type="EC" id="3.4.19.12"/>
    </reaction>
</comment>
<evidence type="ECO:0000256" key="2">
    <source>
        <dbReference type="ARBA" id="ARBA00009326"/>
    </source>
</evidence>
<reference evidence="12 13" key="1">
    <citation type="journal article" date="2018" name="BMC Genomics">
        <title>Genomic evidence for intraspecific hybridization in a clonal and extremely halotolerant yeast.</title>
        <authorList>
            <person name="Gostincar C."/>
            <person name="Stajich J.E."/>
            <person name="Zupancic J."/>
            <person name="Zalar P."/>
            <person name="Gunde-Cimerman N."/>
        </authorList>
    </citation>
    <scope>NUCLEOTIDE SEQUENCE [LARGE SCALE GENOMIC DNA]</scope>
    <source>
        <strain evidence="11 13">EXF-6651</strain>
        <strain evidence="10 12">EXF-6669</strain>
    </source>
</reference>
<protein>
    <recommendedName>
        <fullName evidence="8">Ubiquitin carboxyl-terminal hydrolase</fullName>
        <ecNumber evidence="8">3.4.19.12</ecNumber>
    </recommendedName>
</protein>
<evidence type="ECO:0000313" key="13">
    <source>
        <dbReference type="Proteomes" id="UP000276864"/>
    </source>
</evidence>
<dbReference type="EC" id="3.4.19.12" evidence="8"/>
<sequence length="260" mass="28164">MNLKFAVMSTSETTPGVYFSPTGKKTFIPLENNPSVFTDLIHRLGVSPQLSLHDVYSIDDSDLLAMVPRPVHALIFISPGDVYHRVRAKDPGSKDLFHDDCGEGEKVMWFQQTIGNACGLIALLHSVANGSARSYVIESSPLDKLLKSATPLKPKERAQLLYDSEELEKAHMAVAVQGDTVAPEAAEKIGYHFISFVKGKDGHLYELEGSWGGPIDRGTLAASEDVMSEEALNAGVRKYIEAADGNMEFSIVALAGGGQE</sequence>
<dbReference type="Gene3D" id="3.40.532.10">
    <property type="entry name" value="Peptidase C12, ubiquitin carboxyl-terminal hydrolase"/>
    <property type="match status" value="1"/>
</dbReference>
<dbReference type="EMBL" id="QWIM01000131">
    <property type="protein sequence ID" value="RMY39198.1"/>
    <property type="molecule type" value="Genomic_DNA"/>
</dbReference>
<dbReference type="GO" id="GO:0006511">
    <property type="term" value="P:ubiquitin-dependent protein catabolic process"/>
    <property type="evidence" value="ECO:0007669"/>
    <property type="project" value="UniProtKB-UniRule"/>
</dbReference>
<dbReference type="Pfam" id="PF01088">
    <property type="entry name" value="Peptidase_C12"/>
    <property type="match status" value="1"/>
</dbReference>
<dbReference type="FunFam" id="3.40.532.10:FF:000006">
    <property type="entry name" value="Ubiquitin carboxyl-terminal hydrolase"/>
    <property type="match status" value="1"/>
</dbReference>
<dbReference type="InterPro" id="IPR036959">
    <property type="entry name" value="Peptidase_C12_UCH_sf"/>
</dbReference>
<dbReference type="Proteomes" id="UP000271337">
    <property type="component" value="Unassembled WGS sequence"/>
</dbReference>
<evidence type="ECO:0000259" key="9">
    <source>
        <dbReference type="PROSITE" id="PS52048"/>
    </source>
</evidence>
<feature type="domain" description="UCH catalytic" evidence="9">
    <location>
        <begin position="26"/>
        <end position="256"/>
    </location>
</feature>
<dbReference type="SUPFAM" id="SSF54001">
    <property type="entry name" value="Cysteine proteinases"/>
    <property type="match status" value="1"/>
</dbReference>
<dbReference type="PROSITE" id="PS00140">
    <property type="entry name" value="UCH_1"/>
    <property type="match status" value="1"/>
</dbReference>
<evidence type="ECO:0000313" key="11">
    <source>
        <dbReference type="EMBL" id="RMY39198.1"/>
    </source>
</evidence>
<dbReference type="InterPro" id="IPR001578">
    <property type="entry name" value="Peptidase_C12_UCH"/>
</dbReference>
<dbReference type="PANTHER" id="PTHR10589:SF17">
    <property type="entry name" value="UBIQUITIN CARBOXYL-TERMINAL HYDROLASE"/>
    <property type="match status" value="1"/>
</dbReference>
<evidence type="ECO:0000256" key="3">
    <source>
        <dbReference type="ARBA" id="ARBA00022670"/>
    </source>
</evidence>
<proteinExistence type="inferred from homology"/>
<dbReference type="AlphaFoldDB" id="A0A3M7BHK6"/>
<dbReference type="CDD" id="cd09616">
    <property type="entry name" value="Peptidase_C12_UCH_L1_L3"/>
    <property type="match status" value="1"/>
</dbReference>
<dbReference type="OrthoDB" id="427186at2759"/>
<keyword evidence="3 8" id="KW-0645">Protease</keyword>
<keyword evidence="6 8" id="KW-0788">Thiol protease</keyword>
<evidence type="ECO:0000256" key="6">
    <source>
        <dbReference type="ARBA" id="ARBA00022807"/>
    </source>
</evidence>
<keyword evidence="5 8" id="KW-0378">Hydrolase</keyword>
<dbReference type="PANTHER" id="PTHR10589">
    <property type="entry name" value="UBIQUITIN CARBOXYL-TERMINAL HYDROLASE"/>
    <property type="match status" value="1"/>
</dbReference>
<dbReference type="GO" id="GO:0004843">
    <property type="term" value="F:cysteine-type deubiquitinase activity"/>
    <property type="evidence" value="ECO:0007669"/>
    <property type="project" value="UniProtKB-EC"/>
</dbReference>
<comment type="caution">
    <text evidence="11">The sequence shown here is derived from an EMBL/GenBank/DDBJ whole genome shotgun (WGS) entry which is preliminary data.</text>
</comment>
<organism evidence="11 13">
    <name type="scientific">Hortaea werneckii</name>
    <name type="common">Black yeast</name>
    <name type="synonym">Cladosporium werneckii</name>
    <dbReference type="NCBI Taxonomy" id="91943"/>
    <lineage>
        <taxon>Eukaryota</taxon>
        <taxon>Fungi</taxon>
        <taxon>Dikarya</taxon>
        <taxon>Ascomycota</taxon>
        <taxon>Pezizomycotina</taxon>
        <taxon>Dothideomycetes</taxon>
        <taxon>Dothideomycetidae</taxon>
        <taxon>Mycosphaerellales</taxon>
        <taxon>Teratosphaeriaceae</taxon>
        <taxon>Hortaea</taxon>
    </lineage>
</organism>
<dbReference type="GO" id="GO:0005737">
    <property type="term" value="C:cytoplasm"/>
    <property type="evidence" value="ECO:0007669"/>
    <property type="project" value="TreeGrafter"/>
</dbReference>
<keyword evidence="4 8" id="KW-0833">Ubl conjugation pathway</keyword>
<dbReference type="GO" id="GO:0016579">
    <property type="term" value="P:protein deubiquitination"/>
    <property type="evidence" value="ECO:0007669"/>
    <property type="project" value="TreeGrafter"/>
</dbReference>
<comment type="caution">
    <text evidence="7">Lacks conserved residue(s) required for the propagation of feature annotation.</text>
</comment>
<gene>
    <name evidence="11" type="ORF">D0866_02089</name>
    <name evidence="10" type="ORF">D0867_03172</name>
</gene>
<evidence type="ECO:0000256" key="8">
    <source>
        <dbReference type="RuleBase" id="RU361215"/>
    </source>
</evidence>
<evidence type="ECO:0000313" key="10">
    <source>
        <dbReference type="EMBL" id="RMY21708.1"/>
    </source>
</evidence>
<dbReference type="Proteomes" id="UP000276864">
    <property type="component" value="Unassembled WGS sequence"/>
</dbReference>
<dbReference type="InterPro" id="IPR057254">
    <property type="entry name" value="UCH_AS"/>
</dbReference>
<dbReference type="PRINTS" id="PR00707">
    <property type="entry name" value="UBCTHYDRLASE"/>
</dbReference>
<evidence type="ECO:0000256" key="1">
    <source>
        <dbReference type="ARBA" id="ARBA00000707"/>
    </source>
</evidence>
<dbReference type="PROSITE" id="PS52048">
    <property type="entry name" value="UCH_DOMAIN"/>
    <property type="match status" value="1"/>
</dbReference>
<dbReference type="EMBL" id="QWIL01000231">
    <property type="protein sequence ID" value="RMY21708.1"/>
    <property type="molecule type" value="Genomic_DNA"/>
</dbReference>
<name>A0A3M7BHK6_HORWE</name>
<evidence type="ECO:0000313" key="12">
    <source>
        <dbReference type="Proteomes" id="UP000271337"/>
    </source>
</evidence>